<dbReference type="GO" id="GO:0046854">
    <property type="term" value="P:phosphatidylinositol phosphate biosynthetic process"/>
    <property type="evidence" value="ECO:0007669"/>
    <property type="project" value="InterPro"/>
</dbReference>
<dbReference type="Gene3D" id="3.30.540.10">
    <property type="entry name" value="Fructose-1,6-Bisphosphatase, subunit A, domain 1"/>
    <property type="match status" value="1"/>
</dbReference>
<dbReference type="PROSITE" id="PS00629">
    <property type="entry name" value="IMP_1"/>
    <property type="match status" value="1"/>
</dbReference>
<evidence type="ECO:0000313" key="10">
    <source>
        <dbReference type="EMBL" id="CAF0710717.1"/>
    </source>
</evidence>
<comment type="caution">
    <text evidence="10">The sequence shown here is derived from an EMBL/GenBank/DDBJ whole genome shotgun (WGS) entry which is preliminary data.</text>
</comment>
<accession>A0A813M0G4</accession>
<sequence length="280" mass="31130">MSVVDSTTSETINLNEIYSFLLEVVPKCGQVIRDAFYKEKNVTDKANYADFVTETDTKVEKILTETLKVKYPKHNFIGEETTQGKVQFTDAPVWIIDPVDGTTNFVHKFPYCAISIAFYVNKQAQIGVVFNSIRDELFSAIRGQGAYLNGRTITPSGVTELNKSQIITEFGSGREGEHLDVKVNNMRVLIEKCHSLRCLGSSALNTCYVACGASDLYYEYGIHIWDMAAATLIAKEAGCTVLDPDGSELNILNRRVLVSTTKELAQQVISLIKPVIYESD</sequence>
<comment type="pathway">
    <text evidence="3 9">Polyol metabolism; myo-inositol biosynthesis; myo-inositol from D-glucose 6-phosphate: step 2/2.</text>
</comment>
<dbReference type="GO" id="GO:0008934">
    <property type="term" value="F:inositol monophosphate 1-phosphatase activity"/>
    <property type="evidence" value="ECO:0007669"/>
    <property type="project" value="InterPro"/>
</dbReference>
<evidence type="ECO:0000256" key="2">
    <source>
        <dbReference type="ARBA" id="ARBA00001946"/>
    </source>
</evidence>
<evidence type="ECO:0000256" key="6">
    <source>
        <dbReference type="ARBA" id="ARBA00022801"/>
    </source>
</evidence>
<evidence type="ECO:0000256" key="3">
    <source>
        <dbReference type="ARBA" id="ARBA00005152"/>
    </source>
</evidence>
<dbReference type="InterPro" id="IPR033942">
    <property type="entry name" value="IMPase"/>
</dbReference>
<gene>
    <name evidence="10" type="ORF">OXX778_LOCUS1001</name>
</gene>
<dbReference type="EMBL" id="CAJNOC010000058">
    <property type="protein sequence ID" value="CAF0710717.1"/>
    <property type="molecule type" value="Genomic_DNA"/>
</dbReference>
<dbReference type="PRINTS" id="PR00378">
    <property type="entry name" value="LIIMPHPHTASE"/>
</dbReference>
<dbReference type="GO" id="GO:0046872">
    <property type="term" value="F:metal ion binding"/>
    <property type="evidence" value="ECO:0007669"/>
    <property type="project" value="UniProtKB-KW"/>
</dbReference>
<feature type="binding site" evidence="8">
    <location>
        <position position="100"/>
    </location>
    <ligand>
        <name>Mg(2+)</name>
        <dbReference type="ChEBI" id="CHEBI:18420"/>
        <label>1</label>
        <note>catalytic</note>
    </ligand>
</feature>
<dbReference type="GO" id="GO:0007165">
    <property type="term" value="P:signal transduction"/>
    <property type="evidence" value="ECO:0007669"/>
    <property type="project" value="TreeGrafter"/>
</dbReference>
<dbReference type="CDD" id="cd01639">
    <property type="entry name" value="IMPase"/>
    <property type="match status" value="1"/>
</dbReference>
<proteinExistence type="inferred from homology"/>
<dbReference type="UniPathway" id="UPA00823">
    <property type="reaction ID" value="UER00788"/>
</dbReference>
<dbReference type="SUPFAM" id="SSF56655">
    <property type="entry name" value="Carbohydrate phosphatase"/>
    <property type="match status" value="1"/>
</dbReference>
<reference evidence="10" key="1">
    <citation type="submission" date="2021-02" db="EMBL/GenBank/DDBJ databases">
        <authorList>
            <person name="Nowell W R."/>
        </authorList>
    </citation>
    <scope>NUCLEOTIDE SEQUENCE</scope>
    <source>
        <strain evidence="10">Ploen Becks lab</strain>
    </source>
</reference>
<organism evidence="10 11">
    <name type="scientific">Brachionus calyciflorus</name>
    <dbReference type="NCBI Taxonomy" id="104777"/>
    <lineage>
        <taxon>Eukaryota</taxon>
        <taxon>Metazoa</taxon>
        <taxon>Spiralia</taxon>
        <taxon>Gnathifera</taxon>
        <taxon>Rotifera</taxon>
        <taxon>Eurotatoria</taxon>
        <taxon>Monogononta</taxon>
        <taxon>Pseudotrocha</taxon>
        <taxon>Ploima</taxon>
        <taxon>Brachionidae</taxon>
        <taxon>Brachionus</taxon>
    </lineage>
</organism>
<evidence type="ECO:0000256" key="7">
    <source>
        <dbReference type="ARBA" id="ARBA00022842"/>
    </source>
</evidence>
<dbReference type="InterPro" id="IPR000760">
    <property type="entry name" value="Inositol_monophosphatase-like"/>
</dbReference>
<dbReference type="Gene3D" id="3.40.190.80">
    <property type="match status" value="1"/>
</dbReference>
<evidence type="ECO:0000256" key="9">
    <source>
        <dbReference type="RuleBase" id="RU364068"/>
    </source>
</evidence>
<dbReference type="Proteomes" id="UP000663879">
    <property type="component" value="Unassembled WGS sequence"/>
</dbReference>
<dbReference type="Pfam" id="PF00459">
    <property type="entry name" value="Inositol_P"/>
    <property type="match status" value="1"/>
</dbReference>
<feature type="binding site" evidence="8">
    <location>
        <position position="79"/>
    </location>
    <ligand>
        <name>Mg(2+)</name>
        <dbReference type="ChEBI" id="CHEBI:18420"/>
        <label>1</label>
        <note>catalytic</note>
    </ligand>
</feature>
<evidence type="ECO:0000313" key="11">
    <source>
        <dbReference type="Proteomes" id="UP000663879"/>
    </source>
</evidence>
<evidence type="ECO:0000256" key="5">
    <source>
        <dbReference type="ARBA" id="ARBA00022723"/>
    </source>
</evidence>
<dbReference type="InterPro" id="IPR020583">
    <property type="entry name" value="Inositol_monoP_metal-BS"/>
</dbReference>
<dbReference type="GO" id="GO:0006021">
    <property type="term" value="P:inositol biosynthetic process"/>
    <property type="evidence" value="ECO:0007669"/>
    <property type="project" value="UniProtKB-UniPathway"/>
</dbReference>
<evidence type="ECO:0000256" key="8">
    <source>
        <dbReference type="PIRSR" id="PIRSR600760-2"/>
    </source>
</evidence>
<keyword evidence="7 8" id="KW-0460">Magnesium</keyword>
<keyword evidence="5 8" id="KW-0479">Metal-binding</keyword>
<protein>
    <recommendedName>
        <fullName evidence="9">Inositol-1-monophosphatase</fullName>
        <ecNumber evidence="9">3.1.3.25</ecNumber>
    </recommendedName>
</protein>
<comment type="catalytic activity">
    <reaction evidence="1 9">
        <text>a myo-inositol phosphate + H2O = myo-inositol + phosphate</text>
        <dbReference type="Rhea" id="RHEA:24056"/>
        <dbReference type="ChEBI" id="CHEBI:15377"/>
        <dbReference type="ChEBI" id="CHEBI:17268"/>
        <dbReference type="ChEBI" id="CHEBI:43474"/>
        <dbReference type="ChEBI" id="CHEBI:84139"/>
        <dbReference type="EC" id="3.1.3.25"/>
    </reaction>
</comment>
<keyword evidence="6 9" id="KW-0378">Hydrolase</keyword>
<comment type="similarity">
    <text evidence="4 9">Belongs to the inositol monophosphatase superfamily.</text>
</comment>
<dbReference type="PANTHER" id="PTHR20854:SF4">
    <property type="entry name" value="INOSITOL-1-MONOPHOSPHATASE-RELATED"/>
    <property type="match status" value="1"/>
</dbReference>
<dbReference type="PRINTS" id="PR00377">
    <property type="entry name" value="IMPHPHTASES"/>
</dbReference>
<comment type="cofactor">
    <cofactor evidence="2 8 9">
        <name>Mg(2+)</name>
        <dbReference type="ChEBI" id="CHEBI:18420"/>
    </cofactor>
</comment>
<dbReference type="PANTHER" id="PTHR20854">
    <property type="entry name" value="INOSITOL MONOPHOSPHATASE"/>
    <property type="match status" value="1"/>
</dbReference>
<dbReference type="FunFam" id="3.40.190.80:FF:000002">
    <property type="entry name" value="Inositol-1-monophosphatase"/>
    <property type="match status" value="1"/>
</dbReference>
<name>A0A813M0G4_9BILA</name>
<dbReference type="EC" id="3.1.3.25" evidence="9"/>
<keyword evidence="11" id="KW-1185">Reference proteome</keyword>
<evidence type="ECO:0000256" key="4">
    <source>
        <dbReference type="ARBA" id="ARBA00009759"/>
    </source>
</evidence>
<evidence type="ECO:0000256" key="1">
    <source>
        <dbReference type="ARBA" id="ARBA00001033"/>
    </source>
</evidence>
<dbReference type="InterPro" id="IPR020552">
    <property type="entry name" value="Inositol_monoPase_Li-sen"/>
</dbReference>
<dbReference type="AlphaFoldDB" id="A0A813M0G4"/>
<feature type="binding site" evidence="8">
    <location>
        <position position="97"/>
    </location>
    <ligand>
        <name>Mg(2+)</name>
        <dbReference type="ChEBI" id="CHEBI:18420"/>
        <label>1</label>
        <note>catalytic</note>
    </ligand>
</feature>
<dbReference type="OrthoDB" id="10254945at2759"/>
<dbReference type="FunFam" id="3.30.540.10:FF:000004">
    <property type="entry name" value="Inositol-1-monophosphatase"/>
    <property type="match status" value="1"/>
</dbReference>
<feature type="binding site" evidence="8">
    <location>
        <position position="226"/>
    </location>
    <ligand>
        <name>Mg(2+)</name>
        <dbReference type="ChEBI" id="CHEBI:18420"/>
        <label>1</label>
        <note>catalytic</note>
    </ligand>
</feature>